<gene>
    <name evidence="1" type="ORF">COR50_02185</name>
</gene>
<evidence type="ECO:0000313" key="2">
    <source>
        <dbReference type="Proteomes" id="UP000220133"/>
    </source>
</evidence>
<dbReference type="RefSeq" id="WP_098192456.1">
    <property type="nucleotide sequence ID" value="NZ_CP023777.1"/>
</dbReference>
<dbReference type="AlphaFoldDB" id="A0A291QQ55"/>
<name>A0A291QQ55_9BACT</name>
<dbReference type="KEGG" id="cbae:COR50_02185"/>
<dbReference type="EMBL" id="CP023777">
    <property type="protein sequence ID" value="ATL46066.1"/>
    <property type="molecule type" value="Genomic_DNA"/>
</dbReference>
<reference evidence="1 2" key="1">
    <citation type="submission" date="2017-10" db="EMBL/GenBank/DDBJ databases">
        <title>Paenichitinophaga pekingensis gen. nov., sp. nov., isolated from activated sludge.</title>
        <authorList>
            <person name="Jin D."/>
            <person name="Kong X."/>
            <person name="Deng Y."/>
            <person name="Bai Z."/>
        </authorList>
    </citation>
    <scope>NUCLEOTIDE SEQUENCE [LARGE SCALE GENOMIC DNA]</scope>
    <source>
        <strain evidence="1 2">13</strain>
    </source>
</reference>
<organism evidence="1 2">
    <name type="scientific">Chitinophaga caeni</name>
    <dbReference type="NCBI Taxonomy" id="2029983"/>
    <lineage>
        <taxon>Bacteria</taxon>
        <taxon>Pseudomonadati</taxon>
        <taxon>Bacteroidota</taxon>
        <taxon>Chitinophagia</taxon>
        <taxon>Chitinophagales</taxon>
        <taxon>Chitinophagaceae</taxon>
        <taxon>Chitinophaga</taxon>
    </lineage>
</organism>
<keyword evidence="2" id="KW-1185">Reference proteome</keyword>
<dbReference type="Gene3D" id="3.80.10.10">
    <property type="entry name" value="Ribonuclease Inhibitor"/>
    <property type="match status" value="1"/>
</dbReference>
<dbReference type="OrthoDB" id="757190at2"/>
<dbReference type="Proteomes" id="UP000220133">
    <property type="component" value="Chromosome"/>
</dbReference>
<dbReference type="InterPro" id="IPR032675">
    <property type="entry name" value="LRR_dom_sf"/>
</dbReference>
<sequence length="165" mass="18568">MSKNKSEKRFWEKFYGISLEQAKQLGPHTNSINFRETNLDDEGLGYLLNRFKRIDFLDLDYTDVSDVGAEHFLNLEYVKELRLKGCREITARSTPVLSKLPGLELLHLAGTGISLDDIDGLSGSSSLKELYLSSDASEAEIINKVSRLKQLLPGVKFIVNYKIVG</sequence>
<evidence type="ECO:0008006" key="3">
    <source>
        <dbReference type="Google" id="ProtNLM"/>
    </source>
</evidence>
<protein>
    <recommendedName>
        <fullName evidence="3">Leucine-rich repeat domain-containing protein</fullName>
    </recommendedName>
</protein>
<accession>A0A291QQ55</accession>
<proteinExistence type="predicted"/>
<dbReference type="SUPFAM" id="SSF52047">
    <property type="entry name" value="RNI-like"/>
    <property type="match status" value="1"/>
</dbReference>
<evidence type="ECO:0000313" key="1">
    <source>
        <dbReference type="EMBL" id="ATL46066.1"/>
    </source>
</evidence>